<evidence type="ECO:0000259" key="2">
    <source>
        <dbReference type="PROSITE" id="PS50003"/>
    </source>
</evidence>
<dbReference type="Proteomes" id="UP001497525">
    <property type="component" value="Unassembled WGS sequence"/>
</dbReference>
<dbReference type="InterPro" id="IPR001849">
    <property type="entry name" value="PH_domain"/>
</dbReference>
<feature type="compositionally biased region" description="Basic residues" evidence="1">
    <location>
        <begin position="613"/>
        <end position="625"/>
    </location>
</feature>
<dbReference type="InterPro" id="IPR011993">
    <property type="entry name" value="PH-like_dom_sf"/>
</dbReference>
<dbReference type="AlphaFoldDB" id="A0AAV2TVT4"/>
<comment type="caution">
    <text evidence="3">The sequence shown here is derived from an EMBL/GenBank/DDBJ whole genome shotgun (WGS) entry which is preliminary data.</text>
</comment>
<protein>
    <recommendedName>
        <fullName evidence="2">PH domain-containing protein</fullName>
    </recommendedName>
</protein>
<evidence type="ECO:0000313" key="4">
    <source>
        <dbReference type="Proteomes" id="UP001497525"/>
    </source>
</evidence>
<dbReference type="SMART" id="SM00233">
    <property type="entry name" value="PH"/>
    <property type="match status" value="1"/>
</dbReference>
<dbReference type="PROSITE" id="PS50003">
    <property type="entry name" value="PH_DOMAIN"/>
    <property type="match status" value="1"/>
</dbReference>
<dbReference type="Gene3D" id="2.30.29.30">
    <property type="entry name" value="Pleckstrin-homology domain (PH domain)/Phosphotyrosine-binding domain (PTB)"/>
    <property type="match status" value="1"/>
</dbReference>
<accession>A0AAV2TVT4</accession>
<sequence>MAFRRKKIQGAIKSGWLAVKAPDADENFTDLYAVLRGDSLDFYYNAKEAERDPESIQSHLLLENCIIIQSVRRGPIKHGFTLLLIPEGLYVLAASTEEEKKSWIKAIRKTIGNQGANIAGIDQIETNSERTLRRSSLDIRQLSVNDEEGSTIFLANSSDTKNDKTPSVPSRIMPNGQTCSVEDLRSFERGGLYRSSRRSIVALKDKRTKINRPSTPSLVNNQVDDVPDDMSVSDTVSIVSSSFTRNQPYRPISDAINRQNKRLDGVGDGVFQLGTLTESTNSTTLSRHDYGTVKAAEFTSHNGSVEDTLKVCDSRTFKRPPLANAFGERIFGSENDDYDRCVSEARSAPSYAGSSPGQLLEERRPNLSRSAAAVQKPKVDEAVIRLQDGSLRGPRTATELYSVSKVASAPQRIGQTDTVTFRNAGTKPIIEPDMFKQPTVTLRRDPDGTLRRKSSRSPQFQRLISLRRSNRSAGGEKILVNPDPELQVNKTQTEESIINENQRLKERIRVLTTANYELEAKITYYDRKMIELESAAHRKMGERNARARKAKHVHQGEPNHMGPDEPREIAIPSHPRSRSLERADDLQMDRIESWFALNESLGHAGTEPEAVGQRRRRIPGTRRKTSFGIDQRHSNPEQIKAFMAEQGGQSNEVLSKDFGIANKPASVTGANAQSEASSAASKCGSVATFPNFMIPEPMDPKYSSSMWCRLVDLWSNLLNEERNFWKQQLQHIFLQSVQRHFEANPQDIFELLDQTNKKNTAQIVALWKQIYESWIPRDYLDYCLSETRKVLVCLHAAIGNLFDIIDEYHKAGRNTNPDVDRRVSDLKNQLVGLGLQELEPTIHVGVINKWQERQQSVDLWQQSKQVLKNSHAQLLEQVYSVAELVGAALDADMEDTMTANQNSQNPLQPLNSLPSCGLQVAAKLQALVLDLESRLEAVTQPEADGLVRSNSTLRELGDSCLDGINYLPDGDLTAEDGYRNRACAPNDPAYTVVSVHPMSAAGQEKDPLLWVLRDNREAEEYIRGAERTGGDR</sequence>
<reference evidence="3" key="1">
    <citation type="submission" date="2024-06" db="EMBL/GenBank/DDBJ databases">
        <authorList>
            <person name="Liu X."/>
            <person name="Lenzi L."/>
            <person name="Haldenby T S."/>
            <person name="Uol C."/>
        </authorList>
    </citation>
    <scope>NUCLEOTIDE SEQUENCE</scope>
</reference>
<dbReference type="CDD" id="cd00821">
    <property type="entry name" value="PH"/>
    <property type="match status" value="1"/>
</dbReference>
<evidence type="ECO:0000313" key="3">
    <source>
        <dbReference type="EMBL" id="CAL5140372.1"/>
    </source>
</evidence>
<feature type="domain" description="PH" evidence="2">
    <location>
        <begin position="10"/>
        <end position="112"/>
    </location>
</feature>
<proteinExistence type="predicted"/>
<feature type="region of interest" description="Disordered" evidence="1">
    <location>
        <begin position="604"/>
        <end position="628"/>
    </location>
</feature>
<feature type="region of interest" description="Disordered" evidence="1">
    <location>
        <begin position="549"/>
        <end position="580"/>
    </location>
</feature>
<gene>
    <name evidence="3" type="ORF">CDAUBV1_LOCUS15698</name>
</gene>
<dbReference type="EMBL" id="CAXLJL010000711">
    <property type="protein sequence ID" value="CAL5140372.1"/>
    <property type="molecule type" value="Genomic_DNA"/>
</dbReference>
<dbReference type="SUPFAM" id="SSF50729">
    <property type="entry name" value="PH domain-like"/>
    <property type="match status" value="1"/>
</dbReference>
<name>A0AAV2TVT4_CALDB</name>
<organism evidence="3 4">
    <name type="scientific">Calicophoron daubneyi</name>
    <name type="common">Rumen fluke</name>
    <name type="synonym">Paramphistomum daubneyi</name>
    <dbReference type="NCBI Taxonomy" id="300641"/>
    <lineage>
        <taxon>Eukaryota</taxon>
        <taxon>Metazoa</taxon>
        <taxon>Spiralia</taxon>
        <taxon>Lophotrochozoa</taxon>
        <taxon>Platyhelminthes</taxon>
        <taxon>Trematoda</taxon>
        <taxon>Digenea</taxon>
        <taxon>Plagiorchiida</taxon>
        <taxon>Pronocephalata</taxon>
        <taxon>Paramphistomoidea</taxon>
        <taxon>Paramphistomidae</taxon>
        <taxon>Calicophoron</taxon>
    </lineage>
</organism>
<evidence type="ECO:0000256" key="1">
    <source>
        <dbReference type="SAM" id="MobiDB-lite"/>
    </source>
</evidence>
<feature type="compositionally biased region" description="Basic and acidic residues" evidence="1">
    <location>
        <begin position="554"/>
        <end position="568"/>
    </location>
</feature>
<dbReference type="Pfam" id="PF00169">
    <property type="entry name" value="PH"/>
    <property type="match status" value="1"/>
</dbReference>